<name>A0ABN8JYT2_9HYPH</name>
<proteinExistence type="predicted"/>
<dbReference type="EMBL" id="CAKXZT010000126">
    <property type="protein sequence ID" value="CAH2402365.1"/>
    <property type="molecule type" value="Genomic_DNA"/>
</dbReference>
<organism evidence="1 2">
    <name type="scientific">Mesorhizobium escarrei</name>
    <dbReference type="NCBI Taxonomy" id="666018"/>
    <lineage>
        <taxon>Bacteria</taxon>
        <taxon>Pseudomonadati</taxon>
        <taxon>Pseudomonadota</taxon>
        <taxon>Alphaproteobacteria</taxon>
        <taxon>Hyphomicrobiales</taxon>
        <taxon>Phyllobacteriaceae</taxon>
        <taxon>Mesorhizobium</taxon>
    </lineage>
</organism>
<dbReference type="Proteomes" id="UP001153050">
    <property type="component" value="Unassembled WGS sequence"/>
</dbReference>
<sequence length="119" mass="13113">MLQPVPCFIKTSDPRLPFANVTIRIVSNACPKAILFVWRHIFSRPRQGDCDCKLACVESSNRRLNLLSGSLLSGDCEDTEEGAPLSHVKSTAALLVKFFISEARIQRTHYTGIGVRPAG</sequence>
<accession>A0ABN8JYT2</accession>
<reference evidence="1 2" key="1">
    <citation type="submission" date="2022-03" db="EMBL/GenBank/DDBJ databases">
        <authorList>
            <person name="Brunel B."/>
        </authorList>
    </citation>
    <scope>NUCLEOTIDE SEQUENCE [LARGE SCALE GENOMIC DNA]</scope>
    <source>
        <strain evidence="1">STM5069sample</strain>
    </source>
</reference>
<keyword evidence="2" id="KW-1185">Reference proteome</keyword>
<protein>
    <submittedName>
        <fullName evidence="1">Uncharacterized protein</fullName>
    </submittedName>
</protein>
<evidence type="ECO:0000313" key="2">
    <source>
        <dbReference type="Proteomes" id="UP001153050"/>
    </source>
</evidence>
<comment type="caution">
    <text evidence="1">The sequence shown here is derived from an EMBL/GenBank/DDBJ whole genome shotgun (WGS) entry which is preliminary data.</text>
</comment>
<evidence type="ECO:0000313" key="1">
    <source>
        <dbReference type="EMBL" id="CAH2402365.1"/>
    </source>
</evidence>
<gene>
    <name evidence="1" type="ORF">MES5069_310101</name>
</gene>